<protein>
    <recommendedName>
        <fullName evidence="3">HEPN AbiU2-like domain-containing protein</fullName>
    </recommendedName>
</protein>
<gene>
    <name evidence="1" type="ORF">JI747_014055</name>
</gene>
<evidence type="ECO:0000313" key="2">
    <source>
        <dbReference type="Proteomes" id="UP000618240"/>
    </source>
</evidence>
<reference evidence="1 2" key="1">
    <citation type="submission" date="2021-09" db="EMBL/GenBank/DDBJ databases">
        <title>Genome sequencing and assembly of Chryseobacterium sp. RG1.</title>
        <authorList>
            <person name="Chhetri G."/>
        </authorList>
    </citation>
    <scope>NUCLEOTIDE SEQUENCE [LARGE SCALE GENOMIC DNA]</scope>
    <source>
        <strain evidence="1 2">RG1</strain>
    </source>
</reference>
<sequence length="209" mass="24547">MKKLQPKFNSNTFLKKTICDSMYTDANQFLWRVHHLIRIDEFHDRNWYSKIYVDLIMAIETDLKAIIVALSKSSETPEDAYKSARGKGHNIQKLYGEVESRAKNRLRLLSKKNKELLLTKYTLLNVSNRYDLVTFYGIREDIKNKNFTDKAVKYLLTYESLLELEKIANLLHQVSKKAIKKKPIIAMSGDKMTKFYQRIDKFKTNIGNV</sequence>
<evidence type="ECO:0000313" key="1">
    <source>
        <dbReference type="EMBL" id="MCA6068312.1"/>
    </source>
</evidence>
<organism evidence="1 2">
    <name type="scientific">Chryseobacterium tagetis</name>
    <dbReference type="NCBI Taxonomy" id="2801334"/>
    <lineage>
        <taxon>Bacteria</taxon>
        <taxon>Pseudomonadati</taxon>
        <taxon>Bacteroidota</taxon>
        <taxon>Flavobacteriia</taxon>
        <taxon>Flavobacteriales</taxon>
        <taxon>Weeksellaceae</taxon>
        <taxon>Chryseobacterium group</taxon>
        <taxon>Chryseobacterium</taxon>
    </lineage>
</organism>
<name>A0ABS8A4E9_9FLAO</name>
<evidence type="ECO:0008006" key="3">
    <source>
        <dbReference type="Google" id="ProtNLM"/>
    </source>
</evidence>
<proteinExistence type="predicted"/>
<comment type="caution">
    <text evidence="1">The sequence shown here is derived from an EMBL/GenBank/DDBJ whole genome shotgun (WGS) entry which is preliminary data.</text>
</comment>
<dbReference type="Proteomes" id="UP000618240">
    <property type="component" value="Unassembled WGS sequence"/>
</dbReference>
<dbReference type="EMBL" id="JAERSE020000004">
    <property type="protein sequence ID" value="MCA6068312.1"/>
    <property type="molecule type" value="Genomic_DNA"/>
</dbReference>
<dbReference type="RefSeq" id="WP_225689535.1">
    <property type="nucleotide sequence ID" value="NZ_JAERSE020000004.1"/>
</dbReference>
<keyword evidence="2" id="KW-1185">Reference proteome</keyword>
<accession>A0ABS8A4E9</accession>